<dbReference type="Proteomes" id="UP000315783">
    <property type="component" value="Unassembled WGS sequence"/>
</dbReference>
<dbReference type="EMBL" id="SPUK01000004">
    <property type="protein sequence ID" value="TQV97726.1"/>
    <property type="molecule type" value="Genomic_DNA"/>
</dbReference>
<comment type="caution">
    <text evidence="1">The sequence shown here is derived from an EMBL/GenBank/DDBJ whole genome shotgun (WGS) entry which is preliminary data.</text>
</comment>
<organism evidence="1 2">
    <name type="scientific">Cordyceps javanica</name>
    <dbReference type="NCBI Taxonomy" id="43265"/>
    <lineage>
        <taxon>Eukaryota</taxon>
        <taxon>Fungi</taxon>
        <taxon>Dikarya</taxon>
        <taxon>Ascomycota</taxon>
        <taxon>Pezizomycotina</taxon>
        <taxon>Sordariomycetes</taxon>
        <taxon>Hypocreomycetidae</taxon>
        <taxon>Hypocreales</taxon>
        <taxon>Cordycipitaceae</taxon>
        <taxon>Cordyceps</taxon>
    </lineage>
</organism>
<name>A0A545V7M7_9HYPO</name>
<protein>
    <submittedName>
        <fullName evidence="1">Uncharacterized protein</fullName>
    </submittedName>
</protein>
<sequence>MTAAAAASAASAATPHNYRTALNHAARQTDAGDVYDSWLLPSLFRCQCVHPATPISPDLQDSLASAHAAGQILQLNCRRILSTPFLLAGQSVGHAMFFGARRPSPAVARRRLQLPPFILENSAIRFRSTQLCDRSTQAPRTNSGQR</sequence>
<proteinExistence type="predicted"/>
<accession>A0A545V7M7</accession>
<gene>
    <name evidence="1" type="ORF">IF1G_03469</name>
</gene>
<evidence type="ECO:0000313" key="1">
    <source>
        <dbReference type="EMBL" id="TQV97726.1"/>
    </source>
</evidence>
<reference evidence="1 2" key="1">
    <citation type="journal article" date="2019" name="Appl. Microbiol. Biotechnol.">
        <title>Genome sequence of Isaria javanica and comparative genome analysis insights into family S53 peptidase evolution in fungal entomopathogens.</title>
        <authorList>
            <person name="Lin R."/>
            <person name="Zhang X."/>
            <person name="Xin B."/>
            <person name="Zou M."/>
            <person name="Gao Y."/>
            <person name="Qin F."/>
            <person name="Hu Q."/>
            <person name="Xie B."/>
            <person name="Cheng X."/>
        </authorList>
    </citation>
    <scope>NUCLEOTIDE SEQUENCE [LARGE SCALE GENOMIC DNA]</scope>
    <source>
        <strain evidence="1 2">IJ1G</strain>
    </source>
</reference>
<evidence type="ECO:0000313" key="2">
    <source>
        <dbReference type="Proteomes" id="UP000315783"/>
    </source>
</evidence>
<dbReference type="AlphaFoldDB" id="A0A545V7M7"/>
<keyword evidence="2" id="KW-1185">Reference proteome</keyword>